<feature type="region of interest" description="Disordered" evidence="1">
    <location>
        <begin position="1"/>
        <end position="89"/>
    </location>
</feature>
<evidence type="ECO:0000313" key="2">
    <source>
        <dbReference type="EMBL" id="NWD94102.1"/>
    </source>
</evidence>
<evidence type="ECO:0000256" key="1">
    <source>
        <dbReference type="SAM" id="MobiDB-lite"/>
    </source>
</evidence>
<dbReference type="Proteomes" id="UP000572863">
    <property type="component" value="Unassembled WGS sequence"/>
</dbReference>
<accession>A0ABX2QQK9</accession>
<feature type="compositionally biased region" description="Basic and acidic residues" evidence="1">
    <location>
        <begin position="34"/>
        <end position="48"/>
    </location>
</feature>
<evidence type="ECO:0000313" key="3">
    <source>
        <dbReference type="Proteomes" id="UP000572863"/>
    </source>
</evidence>
<feature type="compositionally biased region" description="Low complexity" evidence="1">
    <location>
        <begin position="16"/>
        <end position="29"/>
    </location>
</feature>
<dbReference type="RefSeq" id="WP_177059071.1">
    <property type="nucleotide sequence ID" value="NZ_JACARY010000009.1"/>
</dbReference>
<sequence length="1256" mass="137547">MLTVTEGRRVAPQYGSTQSSSNSATLNALAVPVPEDRLGEYERSDAPRQRSGHLMQVKLSHSSPRQKRETLTADAERRRADFPAPADAKKADASLQKTLTHWLITGQLKANPVPAHSSIKPFTDAFRDAVHEPSVQAWFKSKGLDVSTVRVFSDGVVGTVMVDGVKIARRFTTTDGSGWWEVGAKVTEAVKTLSPDDFGVLLPDPQTGAFFHADVILGFYGVKVPNDPRDRKLFGERLKNNGWPTITDEKRLQWGQQFRRSLQKNDDIEFRSQMASQLLALAKDKDPEGALDLSDVRANVHPESTLVQKSQVPRERFAEWLARPAFKTFMEKVELAANDNVYRIINGTLELQQPGNCWINLQVFLDDEQSEIWTDVNPDEQSKLRGDYHQLVEMSKGTGSVLYSTPVYDMRQFLVFSGLGAPNTIAQVNSAIGWLTCKLPPMPIGGDYARLSPYAWSPGALSTEDLAVLKSVSTGAGSVAQLLRSYTFVEGFPDDHSFRLQTFFDSPNAIAKAEALARLLNMAEVADGKPLSRDIRHQLLAAAIKASLKDEMPGKPGWIAGYHIYKPSNFGRTLDEVRSEIEVDLRIKGADAKTAPLIAHMVLAQAAPEFLVKPDPNVSAEAPEALKLLPGKVRIGSTPWMNLRLACAMAEKLGGAGSSRSLNLSQALALTRLNPVTAEQEQLFKTLGAQPVLDWAVLSGVIPKRDDGAYSAQNYSTATQAFAEREASIGNAFNSLIVEPPNQTSLLIEQLAVLFPEMTKEEIRTFRLQQHQVGSVSDGPGPLLTDVILHQQTPEPVLNTLLFPVVSWLNNLVSYTFSHGNVSQETFNERIKRLPTISSLVAPAVDNYLAEARKAQEAVIKLMIVNAPLDVRRILEVADIQVLSLREATGQTLLDDSYDPTSVAEKVGRGGVLIRYDTRVTSPTGGYFEFFPATMKIVKRDDLRENLTIGGAVTEKRVISRLDSYRTALPESFDFQAYKTGDEPRTTIKSDVIIEKAGPALPGLGLVSWPAPASDYVPDSWASVKTEAIANAILNVTFDAKREQLIEHAKEPTPFQAIRSFPFGSHKVFSRISLRTVLSMLPFVGAIADISEGKVGAGVQGLLIDFASFVVTGGIASARSFFKGLKAIVPFSNRAFTMRELQGAVPFIRSLFNPLDGALDVLRAAQRGLAGQFCSIGPGLYMTATALERVRWGLGAYGQMGANLDTEPYPGSRLGVSQNRMLYAVQEGGEWFAIDPVTRTPTGTPLRDFKAEASVD</sequence>
<protein>
    <submittedName>
        <fullName evidence="2">Uncharacterized protein</fullName>
    </submittedName>
</protein>
<dbReference type="EMBL" id="JACARY010000009">
    <property type="protein sequence ID" value="NWD94102.1"/>
    <property type="molecule type" value="Genomic_DNA"/>
</dbReference>
<name>A0ABX2QQK9_9PSED</name>
<feature type="compositionally biased region" description="Basic and acidic residues" evidence="1">
    <location>
        <begin position="66"/>
        <end position="89"/>
    </location>
</feature>
<organism evidence="2 3">
    <name type="scientific">Pseudomonas reactans</name>
    <dbReference type="NCBI Taxonomy" id="117680"/>
    <lineage>
        <taxon>Bacteria</taxon>
        <taxon>Pseudomonadati</taxon>
        <taxon>Pseudomonadota</taxon>
        <taxon>Gammaproteobacteria</taxon>
        <taxon>Pseudomonadales</taxon>
        <taxon>Pseudomonadaceae</taxon>
        <taxon>Pseudomonas</taxon>
    </lineage>
</organism>
<gene>
    <name evidence="2" type="ORF">HX871_06720</name>
</gene>
<reference evidence="2 3" key="1">
    <citation type="submission" date="2020-04" db="EMBL/GenBank/DDBJ databases">
        <title>Molecular characterization of pseudomonads from Agaricus bisporus reveal novel blotch 2 pathogens in Western Europe.</title>
        <authorList>
            <person name="Taparia T."/>
            <person name="Krijger M."/>
            <person name="Haynes E."/>
            <person name="Elpinstone J.G."/>
            <person name="Noble R."/>
            <person name="Van Der Wolf J."/>
        </authorList>
    </citation>
    <scope>NUCLEOTIDE SEQUENCE [LARGE SCALE GENOMIC DNA]</scope>
    <source>
        <strain evidence="2 3">P7774</strain>
    </source>
</reference>
<proteinExistence type="predicted"/>
<keyword evidence="3" id="KW-1185">Reference proteome</keyword>
<comment type="caution">
    <text evidence="2">The sequence shown here is derived from an EMBL/GenBank/DDBJ whole genome shotgun (WGS) entry which is preliminary data.</text>
</comment>